<dbReference type="PANTHER" id="PTHR12243">
    <property type="entry name" value="MADF DOMAIN TRANSCRIPTION FACTOR"/>
    <property type="match status" value="1"/>
</dbReference>
<dbReference type="PANTHER" id="PTHR12243:SF69">
    <property type="entry name" value="SI:CH73-59F11.3"/>
    <property type="match status" value="1"/>
</dbReference>
<gene>
    <name evidence="2" type="ORF">MELIAE_LOCUS4142</name>
</gene>
<name>A0A9P0B0M9_BRAAE</name>
<keyword evidence="3" id="KW-1185">Reference proteome</keyword>
<evidence type="ECO:0000313" key="3">
    <source>
        <dbReference type="Proteomes" id="UP001154078"/>
    </source>
</evidence>
<feature type="domain" description="MADF" evidence="1">
    <location>
        <begin position="20"/>
        <end position="105"/>
    </location>
</feature>
<dbReference type="InterPro" id="IPR006578">
    <property type="entry name" value="MADF-dom"/>
</dbReference>
<dbReference type="AlphaFoldDB" id="A0A9P0B0M9"/>
<reference evidence="2" key="1">
    <citation type="submission" date="2021-12" db="EMBL/GenBank/DDBJ databases">
        <authorList>
            <person name="King R."/>
        </authorList>
    </citation>
    <scope>NUCLEOTIDE SEQUENCE</scope>
</reference>
<dbReference type="GO" id="GO:0006357">
    <property type="term" value="P:regulation of transcription by RNA polymerase II"/>
    <property type="evidence" value="ECO:0007669"/>
    <property type="project" value="TreeGrafter"/>
</dbReference>
<dbReference type="SMART" id="SM00595">
    <property type="entry name" value="MADF"/>
    <property type="match status" value="1"/>
</dbReference>
<dbReference type="GO" id="GO:0005667">
    <property type="term" value="C:transcription regulator complex"/>
    <property type="evidence" value="ECO:0007669"/>
    <property type="project" value="TreeGrafter"/>
</dbReference>
<dbReference type="Proteomes" id="UP001154078">
    <property type="component" value="Chromosome 2"/>
</dbReference>
<protein>
    <recommendedName>
        <fullName evidence="1">MADF domain-containing protein</fullName>
    </recommendedName>
</protein>
<dbReference type="Pfam" id="PF10545">
    <property type="entry name" value="MADF_DNA_bdg"/>
    <property type="match status" value="1"/>
</dbReference>
<dbReference type="InterPro" id="IPR039353">
    <property type="entry name" value="TF_Adf1"/>
</dbReference>
<dbReference type="EMBL" id="OV121133">
    <property type="protein sequence ID" value="CAH0551558.1"/>
    <property type="molecule type" value="Genomic_DNA"/>
</dbReference>
<proteinExistence type="predicted"/>
<evidence type="ECO:0000259" key="1">
    <source>
        <dbReference type="PROSITE" id="PS51029"/>
    </source>
</evidence>
<dbReference type="GO" id="GO:0005634">
    <property type="term" value="C:nucleus"/>
    <property type="evidence" value="ECO:0007669"/>
    <property type="project" value="TreeGrafter"/>
</dbReference>
<sequence length="133" mass="16630">MGKLYLIPFFVDQQMKFDRKLIILIKKYPELYDKNHEDFYNKDVKNGKWNIIAKQLNFKERKLEKRFEELVQKYNEEKQWVCNNTPIYRQWPLLGEMQYFNEYNLDFHNAEPHLEEHTHFLEKFIKKMHDIKI</sequence>
<accession>A0A9P0B0M9</accession>
<dbReference type="PROSITE" id="PS51029">
    <property type="entry name" value="MADF"/>
    <property type="match status" value="1"/>
</dbReference>
<dbReference type="OrthoDB" id="6147983at2759"/>
<organism evidence="2 3">
    <name type="scientific">Brassicogethes aeneus</name>
    <name type="common">Rape pollen beetle</name>
    <name type="synonym">Meligethes aeneus</name>
    <dbReference type="NCBI Taxonomy" id="1431903"/>
    <lineage>
        <taxon>Eukaryota</taxon>
        <taxon>Metazoa</taxon>
        <taxon>Ecdysozoa</taxon>
        <taxon>Arthropoda</taxon>
        <taxon>Hexapoda</taxon>
        <taxon>Insecta</taxon>
        <taxon>Pterygota</taxon>
        <taxon>Neoptera</taxon>
        <taxon>Endopterygota</taxon>
        <taxon>Coleoptera</taxon>
        <taxon>Polyphaga</taxon>
        <taxon>Cucujiformia</taxon>
        <taxon>Nitidulidae</taxon>
        <taxon>Meligethinae</taxon>
        <taxon>Brassicogethes</taxon>
    </lineage>
</organism>
<evidence type="ECO:0000313" key="2">
    <source>
        <dbReference type="EMBL" id="CAH0551558.1"/>
    </source>
</evidence>